<feature type="transmembrane region" description="Helical" evidence="7">
    <location>
        <begin position="224"/>
        <end position="244"/>
    </location>
</feature>
<feature type="transmembrane region" description="Helical" evidence="7">
    <location>
        <begin position="190"/>
        <end position="212"/>
    </location>
</feature>
<evidence type="ECO:0000256" key="4">
    <source>
        <dbReference type="ARBA" id="ARBA00022989"/>
    </source>
</evidence>
<dbReference type="EMBL" id="JAACJM010000096">
    <property type="protein sequence ID" value="KAF5347207.1"/>
    <property type="molecule type" value="Genomic_DNA"/>
</dbReference>
<keyword evidence="10" id="KW-1185">Reference proteome</keyword>
<feature type="transmembrane region" description="Helical" evidence="7">
    <location>
        <begin position="155"/>
        <end position="178"/>
    </location>
</feature>
<keyword evidence="2" id="KW-0813">Transport</keyword>
<comment type="caution">
    <text evidence="9">The sequence shown here is derived from an EMBL/GenBank/DDBJ whole genome shotgun (WGS) entry which is preliminary data.</text>
</comment>
<dbReference type="Proteomes" id="UP000559256">
    <property type="component" value="Unassembled WGS sequence"/>
</dbReference>
<dbReference type="OrthoDB" id="2962993at2759"/>
<feature type="transmembrane region" description="Helical" evidence="7">
    <location>
        <begin position="357"/>
        <end position="376"/>
    </location>
</feature>
<proteinExistence type="predicted"/>
<feature type="transmembrane region" description="Helical" evidence="7">
    <location>
        <begin position="415"/>
        <end position="434"/>
    </location>
</feature>
<feature type="compositionally biased region" description="Basic and acidic residues" evidence="6">
    <location>
        <begin position="27"/>
        <end position="36"/>
    </location>
</feature>
<dbReference type="PROSITE" id="PS50850">
    <property type="entry name" value="MFS"/>
    <property type="match status" value="1"/>
</dbReference>
<dbReference type="InterPro" id="IPR011701">
    <property type="entry name" value="MFS"/>
</dbReference>
<feature type="transmembrane region" description="Helical" evidence="7">
    <location>
        <begin position="382"/>
        <end position="403"/>
    </location>
</feature>
<dbReference type="Pfam" id="PF07690">
    <property type="entry name" value="MFS_1"/>
    <property type="match status" value="1"/>
</dbReference>
<evidence type="ECO:0000256" key="7">
    <source>
        <dbReference type="SAM" id="Phobius"/>
    </source>
</evidence>
<sequence length="491" mass="54491">MSSKNVSKEPSVQKVDPSRPASMTDETPTKVDLHDGDSDPISVEQWKKIRKRIDIRIIPWLCFTYLVMRIDINNISNAAIMNIEKGHGIKKELNLNAQDWNWAISSFFYPYMFLEPISTLLMKYTTPSFWLGRLMIMWGAIAMCIAAVQNYGSLIAVRTLLGAAEAGYYPCVIYYLAFWFRPEDLAVRIALFYSFGQVSGFVGGFLAFAVSFLDQHGGLSGWRWLFLLEGIPAVLMGFVTLFILPDYPETAKFLDDPERRYVIERLPKTAPTKNAHTWDTQQAIDLMKEPTLWLFIIVWFCHAVGGFGLSYVLPTVIYDLGFTTSAMANVLSMPPTAATFVVLNILGWLVQTKNWNPFRVAMGLEVTNIVCCVLLITVKVTVVKYLCLIVATATAGSVYPILWPKRVQASRGTTAAGLAIGLTNATAQFSGILGPQVFSTVFGPTYKVSFLVCAGLLAGSVISIAVTGILMGELWTTGKGGEKQEQEDVQR</sequence>
<dbReference type="FunFam" id="1.20.1250.20:FF:000018">
    <property type="entry name" value="MFS transporter permease"/>
    <property type="match status" value="1"/>
</dbReference>
<evidence type="ECO:0000256" key="6">
    <source>
        <dbReference type="SAM" id="MobiDB-lite"/>
    </source>
</evidence>
<evidence type="ECO:0000256" key="1">
    <source>
        <dbReference type="ARBA" id="ARBA00004141"/>
    </source>
</evidence>
<feature type="transmembrane region" description="Helical" evidence="7">
    <location>
        <begin position="100"/>
        <end position="122"/>
    </location>
</feature>
<dbReference type="GO" id="GO:0022857">
    <property type="term" value="F:transmembrane transporter activity"/>
    <property type="evidence" value="ECO:0007669"/>
    <property type="project" value="InterPro"/>
</dbReference>
<gene>
    <name evidence="9" type="ORF">D9758_011095</name>
</gene>
<reference evidence="9 10" key="1">
    <citation type="journal article" date="2020" name="ISME J.">
        <title>Uncovering the hidden diversity of litter-decomposition mechanisms in mushroom-forming fungi.</title>
        <authorList>
            <person name="Floudas D."/>
            <person name="Bentzer J."/>
            <person name="Ahren D."/>
            <person name="Johansson T."/>
            <person name="Persson P."/>
            <person name="Tunlid A."/>
        </authorList>
    </citation>
    <scope>NUCLEOTIDE SEQUENCE [LARGE SCALE GENOMIC DNA]</scope>
    <source>
        <strain evidence="9 10">CBS 291.85</strain>
    </source>
</reference>
<comment type="subcellular location">
    <subcellularLocation>
        <location evidence="1">Membrane</location>
        <topology evidence="1">Multi-pass membrane protein</topology>
    </subcellularLocation>
</comment>
<keyword evidence="5 7" id="KW-0472">Membrane</keyword>
<feature type="transmembrane region" description="Helical" evidence="7">
    <location>
        <begin position="57"/>
        <end position="80"/>
    </location>
</feature>
<keyword evidence="4 7" id="KW-1133">Transmembrane helix</keyword>
<evidence type="ECO:0000256" key="3">
    <source>
        <dbReference type="ARBA" id="ARBA00022692"/>
    </source>
</evidence>
<feature type="transmembrane region" description="Helical" evidence="7">
    <location>
        <begin position="292"/>
        <end position="313"/>
    </location>
</feature>
<feature type="compositionally biased region" description="Polar residues" evidence="6">
    <location>
        <begin position="1"/>
        <end position="10"/>
    </location>
</feature>
<feature type="transmembrane region" description="Helical" evidence="7">
    <location>
        <begin position="129"/>
        <end position="149"/>
    </location>
</feature>
<evidence type="ECO:0000259" key="8">
    <source>
        <dbReference type="PROSITE" id="PS50850"/>
    </source>
</evidence>
<evidence type="ECO:0000256" key="5">
    <source>
        <dbReference type="ARBA" id="ARBA00023136"/>
    </source>
</evidence>
<protein>
    <recommendedName>
        <fullName evidence="8">Major facilitator superfamily (MFS) profile domain-containing protein</fullName>
    </recommendedName>
</protein>
<name>A0A8H5CSK2_9AGAR</name>
<dbReference type="SUPFAM" id="SSF103473">
    <property type="entry name" value="MFS general substrate transporter"/>
    <property type="match status" value="1"/>
</dbReference>
<dbReference type="AlphaFoldDB" id="A0A8H5CSK2"/>
<accession>A0A8H5CSK2</accession>
<dbReference type="GO" id="GO:0016020">
    <property type="term" value="C:membrane"/>
    <property type="evidence" value="ECO:0007669"/>
    <property type="project" value="UniProtKB-SubCell"/>
</dbReference>
<organism evidence="9 10">
    <name type="scientific">Tetrapyrgos nigripes</name>
    <dbReference type="NCBI Taxonomy" id="182062"/>
    <lineage>
        <taxon>Eukaryota</taxon>
        <taxon>Fungi</taxon>
        <taxon>Dikarya</taxon>
        <taxon>Basidiomycota</taxon>
        <taxon>Agaricomycotina</taxon>
        <taxon>Agaricomycetes</taxon>
        <taxon>Agaricomycetidae</taxon>
        <taxon>Agaricales</taxon>
        <taxon>Marasmiineae</taxon>
        <taxon>Marasmiaceae</taxon>
        <taxon>Tetrapyrgos</taxon>
    </lineage>
</organism>
<dbReference type="PANTHER" id="PTHR43791:SF51">
    <property type="entry name" value="MAJOR FACILITATOR SUPERFAMILY (MFS) PROFILE DOMAIN-CONTAINING PROTEIN"/>
    <property type="match status" value="1"/>
</dbReference>
<feature type="region of interest" description="Disordered" evidence="6">
    <location>
        <begin position="1"/>
        <end position="36"/>
    </location>
</feature>
<dbReference type="InterPro" id="IPR020846">
    <property type="entry name" value="MFS_dom"/>
</dbReference>
<feature type="transmembrane region" description="Helical" evidence="7">
    <location>
        <begin position="446"/>
        <end position="470"/>
    </location>
</feature>
<feature type="transmembrane region" description="Helical" evidence="7">
    <location>
        <begin position="333"/>
        <end position="350"/>
    </location>
</feature>
<dbReference type="Gene3D" id="1.20.1250.20">
    <property type="entry name" value="MFS general substrate transporter like domains"/>
    <property type="match status" value="2"/>
</dbReference>
<evidence type="ECO:0000256" key="2">
    <source>
        <dbReference type="ARBA" id="ARBA00022448"/>
    </source>
</evidence>
<evidence type="ECO:0000313" key="10">
    <source>
        <dbReference type="Proteomes" id="UP000559256"/>
    </source>
</evidence>
<dbReference type="PANTHER" id="PTHR43791">
    <property type="entry name" value="PERMEASE-RELATED"/>
    <property type="match status" value="1"/>
</dbReference>
<feature type="domain" description="Major facilitator superfamily (MFS) profile" evidence="8">
    <location>
        <begin position="57"/>
        <end position="472"/>
    </location>
</feature>
<dbReference type="InterPro" id="IPR036259">
    <property type="entry name" value="MFS_trans_sf"/>
</dbReference>
<evidence type="ECO:0000313" key="9">
    <source>
        <dbReference type="EMBL" id="KAF5347207.1"/>
    </source>
</evidence>
<keyword evidence="3 7" id="KW-0812">Transmembrane</keyword>